<dbReference type="InterPro" id="IPR005117">
    <property type="entry name" value="NiRdtase/SiRdtase_haem-b_fer"/>
</dbReference>
<dbReference type="GO" id="GO:0020037">
    <property type="term" value="F:heme binding"/>
    <property type="evidence" value="ECO:0007669"/>
    <property type="project" value="InterPro"/>
</dbReference>
<dbReference type="PANTHER" id="PTHR32439">
    <property type="entry name" value="FERREDOXIN--NITRITE REDUCTASE, CHLOROPLASTIC"/>
    <property type="match status" value="1"/>
</dbReference>
<evidence type="ECO:0000313" key="10">
    <source>
        <dbReference type="Proteomes" id="UP000243680"/>
    </source>
</evidence>
<evidence type="ECO:0000256" key="2">
    <source>
        <dbReference type="ARBA" id="ARBA00022617"/>
    </source>
</evidence>
<accession>A0A1B4LHI5</accession>
<feature type="domain" description="Nitrite/sulphite reductase 4Fe-4S" evidence="7">
    <location>
        <begin position="442"/>
        <end position="585"/>
    </location>
</feature>
<keyword evidence="3" id="KW-0479">Metal-binding</keyword>
<dbReference type="GO" id="GO:0046872">
    <property type="term" value="F:metal ion binding"/>
    <property type="evidence" value="ECO:0007669"/>
    <property type="project" value="UniProtKB-KW"/>
</dbReference>
<dbReference type="SUPFAM" id="SSF56014">
    <property type="entry name" value="Nitrite and sulphite reductase 4Fe-4S domain-like"/>
    <property type="match status" value="2"/>
</dbReference>
<dbReference type="PANTHER" id="PTHR32439:SF9">
    <property type="entry name" value="BLR3264 PROTEIN"/>
    <property type="match status" value="1"/>
</dbReference>
<dbReference type="InterPro" id="IPR006067">
    <property type="entry name" value="NO2/SO3_Rdtase_4Fe4S_dom"/>
</dbReference>
<keyword evidence="1" id="KW-0004">4Fe-4S</keyword>
<dbReference type="Gene3D" id="3.90.480.10">
    <property type="entry name" value="Sulfite Reductase Hemoprotein,Domain 2"/>
    <property type="match status" value="1"/>
</dbReference>
<evidence type="ECO:0000256" key="6">
    <source>
        <dbReference type="ARBA" id="ARBA00023014"/>
    </source>
</evidence>
<dbReference type="Proteomes" id="UP000243680">
    <property type="component" value="Chromosome 3"/>
</dbReference>
<keyword evidence="5" id="KW-0408">Iron</keyword>
<keyword evidence="6" id="KW-0411">Iron-sulfur</keyword>
<sequence length="596" mass="66464">MYRYNEFDKAFVANRAAQFRDQIERWQSGKLSDAEFLPLRLQNGWYVQRHAPMLRAAVPYGELSSAQIRVLARIAREYDEPDTEVYRRALDAQRKLGTERLPTHQAHFTTRTNVQFNWIPLSKAADVMDLLATVDMHGIQTSGNCIRNISCDERAGVAPDETADPRPFAEVMRQWTTLHPEFAFLPRKFKIAITGAAEDRAATDWHDVGLRLVQDEDGELGFRVLVGGGMGRTPVIGIVLRAFLPWRHVMNYIEAIVRVYNRYGRRDNKYKARIKILAKAEGQRFIDEVEEEFRQIVDFDGGPHTIPQAELARMRSYFAVPPEVAASRPADPEADVVRTATARQSPQFARWLERNVASHRDPSLRIVTLSFKRPLQSPGDASAEQLERIAELADRFSAGEARVTHSQNIVLPWVHVDDLLPLWHAAVAVQLASANVHLLTDMISCPGGDFCALANARSLPVAQSIMERFQDLDELHDVGDIDLHISGCINSCGHHHSGHIGILGVDKDGAEWYQITLGGADGSARSGVARPGKVIGPSFAAHEVTDAVEAVLDCYLALRARSGERCETFIETLRRVGLEPFKSAADAARTTAETLA</sequence>
<evidence type="ECO:0000256" key="3">
    <source>
        <dbReference type="ARBA" id="ARBA00022723"/>
    </source>
</evidence>
<keyword evidence="4" id="KW-0560">Oxidoreductase</keyword>
<feature type="domain" description="Nitrite/sulphite reductase 4Fe-4S" evidence="7">
    <location>
        <begin position="142"/>
        <end position="295"/>
    </location>
</feature>
<dbReference type="InterPro" id="IPR045854">
    <property type="entry name" value="NO2/SO3_Rdtase_4Fe4S_sf"/>
</dbReference>
<feature type="domain" description="Nitrite/Sulfite reductase ferredoxin-like" evidence="8">
    <location>
        <begin position="378"/>
        <end position="426"/>
    </location>
</feature>
<gene>
    <name evidence="9" type="ORF">WJ35_16140</name>
</gene>
<dbReference type="Pfam" id="PF01077">
    <property type="entry name" value="NIR_SIR"/>
    <property type="match status" value="2"/>
</dbReference>
<dbReference type="GO" id="GO:0051539">
    <property type="term" value="F:4 iron, 4 sulfur cluster binding"/>
    <property type="evidence" value="ECO:0007669"/>
    <property type="project" value="UniProtKB-KW"/>
</dbReference>
<dbReference type="Gene3D" id="3.30.413.10">
    <property type="entry name" value="Sulfite Reductase Hemoprotein, domain 1"/>
    <property type="match status" value="2"/>
</dbReference>
<evidence type="ECO:0000256" key="1">
    <source>
        <dbReference type="ARBA" id="ARBA00022485"/>
    </source>
</evidence>
<evidence type="ECO:0000259" key="7">
    <source>
        <dbReference type="Pfam" id="PF01077"/>
    </source>
</evidence>
<evidence type="ECO:0000259" key="8">
    <source>
        <dbReference type="Pfam" id="PF03460"/>
    </source>
</evidence>
<dbReference type="EMBL" id="CP013421">
    <property type="protein sequence ID" value="AOJ76630.1"/>
    <property type="molecule type" value="Genomic_DNA"/>
</dbReference>
<dbReference type="SUPFAM" id="SSF55124">
    <property type="entry name" value="Nitrite/Sulfite reductase N-terminal domain-like"/>
    <property type="match status" value="2"/>
</dbReference>
<dbReference type="Pfam" id="PF03460">
    <property type="entry name" value="NIR_SIR_ferr"/>
    <property type="match status" value="1"/>
</dbReference>
<dbReference type="RefSeq" id="WP_069239508.1">
    <property type="nucleotide sequence ID" value="NZ_CP013421.1"/>
</dbReference>
<evidence type="ECO:0000256" key="5">
    <source>
        <dbReference type="ARBA" id="ARBA00023004"/>
    </source>
</evidence>
<dbReference type="AlphaFoldDB" id="A0A1B4LHI5"/>
<proteinExistence type="predicted"/>
<evidence type="ECO:0000313" key="9">
    <source>
        <dbReference type="EMBL" id="AOJ76630.1"/>
    </source>
</evidence>
<name>A0A1B4LHI5_9BURK</name>
<reference evidence="9 10" key="1">
    <citation type="submission" date="2015-12" db="EMBL/GenBank/DDBJ databases">
        <title>Diversity of Burkholderia near neighbor genomes.</title>
        <authorList>
            <person name="Sahl J."/>
            <person name="Wagner D."/>
            <person name="Keim P."/>
        </authorList>
    </citation>
    <scope>NUCLEOTIDE SEQUENCE [LARGE SCALE GENOMIC DNA]</scope>
    <source>
        <strain evidence="9 10">MSMB0783</strain>
    </source>
</reference>
<protein>
    <submittedName>
        <fullName evidence="9">Nitrite reductase</fullName>
    </submittedName>
</protein>
<keyword evidence="2" id="KW-0349">Heme</keyword>
<organism evidence="9 10">
    <name type="scientific">Burkholderia ubonensis</name>
    <dbReference type="NCBI Taxonomy" id="101571"/>
    <lineage>
        <taxon>Bacteria</taxon>
        <taxon>Pseudomonadati</taxon>
        <taxon>Pseudomonadota</taxon>
        <taxon>Betaproteobacteria</taxon>
        <taxon>Burkholderiales</taxon>
        <taxon>Burkholderiaceae</taxon>
        <taxon>Burkholderia</taxon>
        <taxon>Burkholderia cepacia complex</taxon>
    </lineage>
</organism>
<dbReference type="InterPro" id="IPR036136">
    <property type="entry name" value="Nit/Sulf_reduc_fer-like_dom_sf"/>
</dbReference>
<evidence type="ECO:0000256" key="4">
    <source>
        <dbReference type="ARBA" id="ARBA00023002"/>
    </source>
</evidence>
<dbReference type="GO" id="GO:0016491">
    <property type="term" value="F:oxidoreductase activity"/>
    <property type="evidence" value="ECO:0007669"/>
    <property type="project" value="UniProtKB-KW"/>
</dbReference>
<dbReference type="InterPro" id="IPR051329">
    <property type="entry name" value="NIR_SIR_4Fe-4S"/>
</dbReference>